<evidence type="ECO:0008006" key="3">
    <source>
        <dbReference type="Google" id="ProtNLM"/>
    </source>
</evidence>
<dbReference type="AlphaFoldDB" id="A0A1X7MZR2"/>
<sequence>MTTALDARRDTRTAPTPVAGTVTITVRSIERTALAIAHEELDVEVSAIRVHLSDDRGGLALAITTPVVLEPPLSAAPGSPGGSVLDRLHRDRARIASRMEALTGRTVTRVDIRVTGTRTRTTRRVA</sequence>
<dbReference type="RefSeq" id="WP_085474955.1">
    <property type="nucleotide sequence ID" value="NZ_FXBM01000001.1"/>
</dbReference>
<evidence type="ECO:0000313" key="1">
    <source>
        <dbReference type="EMBL" id="SMH30454.1"/>
    </source>
</evidence>
<evidence type="ECO:0000313" key="2">
    <source>
        <dbReference type="Proteomes" id="UP000193711"/>
    </source>
</evidence>
<dbReference type="Proteomes" id="UP000193711">
    <property type="component" value="Unassembled WGS sequence"/>
</dbReference>
<accession>A0A1X7MZR2</accession>
<dbReference type="STRING" id="1891671.SAMN06295885_0430"/>
<proteinExistence type="predicted"/>
<reference evidence="2" key="1">
    <citation type="submission" date="2017-04" db="EMBL/GenBank/DDBJ databases">
        <authorList>
            <person name="Varghese N."/>
            <person name="Submissions S."/>
        </authorList>
    </citation>
    <scope>NUCLEOTIDE SEQUENCE [LARGE SCALE GENOMIC DNA]</scope>
    <source>
        <strain evidence="2">VKM Ac-2121</strain>
    </source>
</reference>
<protein>
    <recommendedName>
        <fullName evidence="3">Asp23 family, cell envelope-related function</fullName>
    </recommendedName>
</protein>
<keyword evidence="2" id="KW-1185">Reference proteome</keyword>
<dbReference type="EMBL" id="FXBM01000001">
    <property type="protein sequence ID" value="SMH30454.1"/>
    <property type="molecule type" value="Genomic_DNA"/>
</dbReference>
<dbReference type="OrthoDB" id="5123157at2"/>
<gene>
    <name evidence="1" type="ORF">SAMN06295885_0430</name>
</gene>
<name>A0A1X7MZR2_9MICO</name>
<organism evidence="1 2">
    <name type="scientific">Rathayibacter oskolensis</name>
    <dbReference type="NCBI Taxonomy" id="1891671"/>
    <lineage>
        <taxon>Bacteria</taxon>
        <taxon>Bacillati</taxon>
        <taxon>Actinomycetota</taxon>
        <taxon>Actinomycetes</taxon>
        <taxon>Micrococcales</taxon>
        <taxon>Microbacteriaceae</taxon>
        <taxon>Rathayibacter</taxon>
    </lineage>
</organism>